<evidence type="ECO:0000313" key="3">
    <source>
        <dbReference type="EMBL" id="SJZ53661.1"/>
    </source>
</evidence>
<gene>
    <name evidence="2" type="ORF">HQ35_03805</name>
    <name evidence="3" type="ORF">SAMN02745205_01136</name>
</gene>
<dbReference type="InterPro" id="IPR032272">
    <property type="entry name" value="DUF4834"/>
</dbReference>
<evidence type="ECO:0000313" key="2">
    <source>
        <dbReference type="EMBL" id="KGN81672.1"/>
    </source>
</evidence>
<organism evidence="2 4">
    <name type="scientific">Porphyromonas cangingivalis</name>
    <dbReference type="NCBI Taxonomy" id="36874"/>
    <lineage>
        <taxon>Bacteria</taxon>
        <taxon>Pseudomonadati</taxon>
        <taxon>Bacteroidota</taxon>
        <taxon>Bacteroidia</taxon>
        <taxon>Bacteroidales</taxon>
        <taxon>Porphyromonadaceae</taxon>
        <taxon>Porphyromonas</taxon>
    </lineage>
</organism>
<feature type="transmembrane region" description="Helical" evidence="1">
    <location>
        <begin position="6"/>
        <end position="30"/>
    </location>
</feature>
<keyword evidence="1" id="KW-0812">Transmembrane</keyword>
<accession>A0A099WZJ2</accession>
<evidence type="ECO:0000313" key="5">
    <source>
        <dbReference type="Proteomes" id="UP000189956"/>
    </source>
</evidence>
<dbReference type="EMBL" id="FUWL01000007">
    <property type="protein sequence ID" value="SJZ53661.1"/>
    <property type="molecule type" value="Genomic_DNA"/>
</dbReference>
<sequence length="86" mass="10250">MEFIPILLLGFIIYIVVKNFSFLRKLYLAIKAQRDFSRRYQEQQRAYEQQAKAEEAPQSSVDKIREAHMDLNGGEYVEYEDVKEDK</sequence>
<name>A0A099WZJ2_PORCN</name>
<evidence type="ECO:0000256" key="1">
    <source>
        <dbReference type="SAM" id="Phobius"/>
    </source>
</evidence>
<dbReference type="Pfam" id="PF16118">
    <property type="entry name" value="DUF4834"/>
    <property type="match status" value="1"/>
</dbReference>
<dbReference type="RefSeq" id="WP_025837663.1">
    <property type="nucleotide sequence ID" value="NZ_CALTZT010000192.1"/>
</dbReference>
<dbReference type="STRING" id="36874.HQ34_03425"/>
<dbReference type="EMBL" id="JQJD01000024">
    <property type="protein sequence ID" value="KGN81672.1"/>
    <property type="molecule type" value="Genomic_DNA"/>
</dbReference>
<evidence type="ECO:0008006" key="6">
    <source>
        <dbReference type="Google" id="ProtNLM"/>
    </source>
</evidence>
<keyword evidence="1" id="KW-1133">Transmembrane helix</keyword>
<evidence type="ECO:0000313" key="4">
    <source>
        <dbReference type="Proteomes" id="UP000030125"/>
    </source>
</evidence>
<dbReference type="AlphaFoldDB" id="A0A099WZJ2"/>
<proteinExistence type="predicted"/>
<dbReference type="Proteomes" id="UP000030125">
    <property type="component" value="Unassembled WGS sequence"/>
</dbReference>
<dbReference type="Proteomes" id="UP000189956">
    <property type="component" value="Unassembled WGS sequence"/>
</dbReference>
<keyword evidence="4" id="KW-1185">Reference proteome</keyword>
<reference evidence="2 4" key="1">
    <citation type="submission" date="2014-08" db="EMBL/GenBank/DDBJ databases">
        <title>Porphyromonas cangingivalis strain:COT-109_OH1386 Genome sequencing.</title>
        <authorList>
            <person name="Wallis C."/>
            <person name="Deusch O."/>
            <person name="O'Flynn C."/>
            <person name="Davis I."/>
            <person name="Jospin G."/>
            <person name="Darling A.E."/>
            <person name="Coil D.A."/>
            <person name="Alexiev A."/>
            <person name="Horsfall A."/>
            <person name="Kirkwood N."/>
            <person name="Harris S."/>
            <person name="Eisen J.A."/>
        </authorList>
    </citation>
    <scope>NUCLEOTIDE SEQUENCE [LARGE SCALE GENOMIC DNA]</scope>
    <source>
        <strain evidence="4">COT-109 OH1386</strain>
        <strain evidence="2">COT-109_OH1386</strain>
    </source>
</reference>
<protein>
    <recommendedName>
        <fullName evidence="6">DUF4834 domain-containing protein</fullName>
    </recommendedName>
</protein>
<reference evidence="3 5" key="2">
    <citation type="submission" date="2017-02" db="EMBL/GenBank/DDBJ databases">
        <authorList>
            <person name="Peterson S.W."/>
        </authorList>
    </citation>
    <scope>NUCLEOTIDE SEQUENCE [LARGE SCALE GENOMIC DNA]</scope>
    <source>
        <strain evidence="3 5">ATCC 700135</strain>
    </source>
</reference>
<keyword evidence="1" id="KW-0472">Membrane</keyword>